<organism evidence="2 3">
    <name type="scientific">Nonomuraea soli</name>
    <dbReference type="NCBI Taxonomy" id="1032476"/>
    <lineage>
        <taxon>Bacteria</taxon>
        <taxon>Bacillati</taxon>
        <taxon>Actinomycetota</taxon>
        <taxon>Actinomycetes</taxon>
        <taxon>Streptosporangiales</taxon>
        <taxon>Streptosporangiaceae</taxon>
        <taxon>Nonomuraea</taxon>
    </lineage>
</organism>
<proteinExistence type="predicted"/>
<evidence type="ECO:0000313" key="3">
    <source>
        <dbReference type="Proteomes" id="UP000530928"/>
    </source>
</evidence>
<dbReference type="InterPro" id="IPR011335">
    <property type="entry name" value="Restrct_endonuc-II-like"/>
</dbReference>
<protein>
    <submittedName>
        <fullName evidence="2">Uma2 family endonuclease</fullName>
    </submittedName>
</protein>
<keyword evidence="2" id="KW-0540">Nuclease</keyword>
<accession>A0A7W0HU61</accession>
<keyword evidence="3" id="KW-1185">Reference proteome</keyword>
<dbReference type="InterPro" id="IPR012296">
    <property type="entry name" value="Nuclease_put_TT1808"/>
</dbReference>
<gene>
    <name evidence="2" type="ORF">HNR30_007136</name>
</gene>
<name>A0A7W0HU61_9ACTN</name>
<keyword evidence="2" id="KW-0255">Endonuclease</keyword>
<comment type="caution">
    <text evidence="2">The sequence shown here is derived from an EMBL/GenBank/DDBJ whole genome shotgun (WGS) entry which is preliminary data.</text>
</comment>
<dbReference type="RefSeq" id="WP_181614453.1">
    <property type="nucleotide sequence ID" value="NZ_BAABAM010000011.1"/>
</dbReference>
<dbReference type="SUPFAM" id="SSF52980">
    <property type="entry name" value="Restriction endonuclease-like"/>
    <property type="match status" value="1"/>
</dbReference>
<dbReference type="Pfam" id="PF05685">
    <property type="entry name" value="Uma2"/>
    <property type="match status" value="1"/>
</dbReference>
<dbReference type="GO" id="GO:0004519">
    <property type="term" value="F:endonuclease activity"/>
    <property type="evidence" value="ECO:0007669"/>
    <property type="project" value="UniProtKB-KW"/>
</dbReference>
<feature type="domain" description="Putative restriction endonuclease" evidence="1">
    <location>
        <begin position="28"/>
        <end position="205"/>
    </location>
</feature>
<dbReference type="AlphaFoldDB" id="A0A7W0HU61"/>
<evidence type="ECO:0000313" key="2">
    <source>
        <dbReference type="EMBL" id="MBA2895750.1"/>
    </source>
</evidence>
<keyword evidence="2" id="KW-0378">Hydrolase</keyword>
<sequence>MHRVVLPPVTVNLPDSPLVMWDRGDLHDFLHLSADIRVEILDGQVVASTVPHFWQNDIKEHIHEAFFAAALTEGEQGWTCRAGNGLVLAELGCGFIPDLLVFDREIHRSMVAARVRRPSSDEIEMCVEVTSPGNAAIDRGGQPKGKWASYAKVEIPYYLLVDRDPKIAKATLYSVPDAKTGAYLHQEEWEFGQTIVLPTQFGVSIPTSGWLTWSDG</sequence>
<dbReference type="Proteomes" id="UP000530928">
    <property type="component" value="Unassembled WGS sequence"/>
</dbReference>
<dbReference type="CDD" id="cd06260">
    <property type="entry name" value="DUF820-like"/>
    <property type="match status" value="1"/>
</dbReference>
<evidence type="ECO:0000259" key="1">
    <source>
        <dbReference type="Pfam" id="PF05685"/>
    </source>
</evidence>
<dbReference type="Gene3D" id="3.90.1570.10">
    <property type="entry name" value="tt1808, chain A"/>
    <property type="match status" value="1"/>
</dbReference>
<dbReference type="EMBL" id="JACDUR010000007">
    <property type="protein sequence ID" value="MBA2895750.1"/>
    <property type="molecule type" value="Genomic_DNA"/>
</dbReference>
<reference evidence="2 3" key="1">
    <citation type="submission" date="2020-07" db="EMBL/GenBank/DDBJ databases">
        <title>Genomic Encyclopedia of Type Strains, Phase IV (KMG-IV): sequencing the most valuable type-strain genomes for metagenomic binning, comparative biology and taxonomic classification.</title>
        <authorList>
            <person name="Goeker M."/>
        </authorList>
    </citation>
    <scope>NUCLEOTIDE SEQUENCE [LARGE SCALE GENOMIC DNA]</scope>
    <source>
        <strain evidence="2 3">DSM 45533</strain>
    </source>
</reference>
<dbReference type="InterPro" id="IPR008538">
    <property type="entry name" value="Uma2"/>
</dbReference>